<dbReference type="SUPFAM" id="SSF50952">
    <property type="entry name" value="Soluble quinoprotein glucose dehydrogenase"/>
    <property type="match status" value="1"/>
</dbReference>
<dbReference type="EMBL" id="SJPO01000017">
    <property type="protein sequence ID" value="TWT66242.1"/>
    <property type="molecule type" value="Genomic_DNA"/>
</dbReference>
<gene>
    <name evidence="2" type="ORF">Pla123a_47660</name>
</gene>
<comment type="caution">
    <text evidence="2">The sequence shown here is derived from an EMBL/GenBank/DDBJ whole genome shotgun (WGS) entry which is preliminary data.</text>
</comment>
<evidence type="ECO:0000313" key="2">
    <source>
        <dbReference type="EMBL" id="TWT66242.1"/>
    </source>
</evidence>
<dbReference type="OrthoDB" id="258547at2"/>
<sequence>MKFCTRVAWSLIWLAGGVAWGQPVTLRGPGLESGQYEVTTFADGLNFPVGMTSLDDGSVLAAVSNGSSFFGSSSGSIVRLVDADRDGVAELRETLVADVPGGRLSSLKRAGDLVAVTGQGQNVPISFYRISDSPSELLSPLGQLQFTYPSGGWLHPHSSLLLRESPQTDGDYELYFQLGSDANFQATRRTVGLGGTLGLTATLVGEAIHRVTLQDIGSGLVATSHDVVATGLRNPTGLAFHPLTGDLYVGDNGIDGLVDPNEPTSPDEINVLPATDLGGTPESYGFPSTYQEYRSGVDVGSSGLAPLTNFQPLPSPDGAEAEGINEIAFSPPLFGGSLAGGIFAGFHGIYSGGGLSNEENAVAFVDPETGAYFHVIGNDEPAIGHLDGLHSTRDTLFLADISPGGNLSPTNANSGKIYAIRSLIRPGDYNRDGLIDAADYTVWRDTQGESGLGLAADGDGDFAVGLGDYDVWRDAYNAALVAGANRAPAPGAVTLLLIGAVFAIGLCARVRSKNSSDTRFREFTPPLGGSA</sequence>
<protein>
    <recommendedName>
        <fullName evidence="4">Glucose/Sorbosone dehydrogenase domain-containing protein</fullName>
    </recommendedName>
</protein>
<dbReference type="Proteomes" id="UP000318478">
    <property type="component" value="Unassembled WGS sequence"/>
</dbReference>
<feature type="transmembrane region" description="Helical" evidence="1">
    <location>
        <begin position="491"/>
        <end position="510"/>
    </location>
</feature>
<keyword evidence="1" id="KW-0812">Transmembrane</keyword>
<dbReference type="AlphaFoldDB" id="A0A5C5XXB2"/>
<dbReference type="PROSITE" id="PS00018">
    <property type="entry name" value="EF_HAND_1"/>
    <property type="match status" value="1"/>
</dbReference>
<dbReference type="RefSeq" id="WP_146591649.1">
    <property type="nucleotide sequence ID" value="NZ_SJPO01000017.1"/>
</dbReference>
<organism evidence="2 3">
    <name type="scientific">Posidoniimonas polymericola</name>
    <dbReference type="NCBI Taxonomy" id="2528002"/>
    <lineage>
        <taxon>Bacteria</taxon>
        <taxon>Pseudomonadati</taxon>
        <taxon>Planctomycetota</taxon>
        <taxon>Planctomycetia</taxon>
        <taxon>Pirellulales</taxon>
        <taxon>Lacipirellulaceae</taxon>
        <taxon>Posidoniimonas</taxon>
    </lineage>
</organism>
<reference evidence="2 3" key="1">
    <citation type="submission" date="2019-02" db="EMBL/GenBank/DDBJ databases">
        <title>Deep-cultivation of Planctomycetes and their phenomic and genomic characterization uncovers novel biology.</title>
        <authorList>
            <person name="Wiegand S."/>
            <person name="Jogler M."/>
            <person name="Boedeker C."/>
            <person name="Pinto D."/>
            <person name="Vollmers J."/>
            <person name="Rivas-Marin E."/>
            <person name="Kohn T."/>
            <person name="Peeters S.H."/>
            <person name="Heuer A."/>
            <person name="Rast P."/>
            <person name="Oberbeckmann S."/>
            <person name="Bunk B."/>
            <person name="Jeske O."/>
            <person name="Meyerdierks A."/>
            <person name="Storesund J.E."/>
            <person name="Kallscheuer N."/>
            <person name="Luecker S."/>
            <person name="Lage O.M."/>
            <person name="Pohl T."/>
            <person name="Merkel B.J."/>
            <person name="Hornburger P."/>
            <person name="Mueller R.-W."/>
            <person name="Bruemmer F."/>
            <person name="Labrenz M."/>
            <person name="Spormann A.M."/>
            <person name="Op Den Camp H."/>
            <person name="Overmann J."/>
            <person name="Amann R."/>
            <person name="Jetten M.S.M."/>
            <person name="Mascher T."/>
            <person name="Medema M.H."/>
            <person name="Devos D.P."/>
            <person name="Kaster A.-K."/>
            <person name="Ovreas L."/>
            <person name="Rohde M."/>
            <person name="Galperin M.Y."/>
            <person name="Jogler C."/>
        </authorList>
    </citation>
    <scope>NUCLEOTIDE SEQUENCE [LARGE SCALE GENOMIC DNA]</scope>
    <source>
        <strain evidence="2 3">Pla123a</strain>
    </source>
</reference>
<dbReference type="Gene3D" id="2.120.10.30">
    <property type="entry name" value="TolB, C-terminal domain"/>
    <property type="match status" value="1"/>
</dbReference>
<accession>A0A5C5XXB2</accession>
<dbReference type="InterPro" id="IPR018247">
    <property type="entry name" value="EF_Hand_1_Ca_BS"/>
</dbReference>
<evidence type="ECO:0008006" key="4">
    <source>
        <dbReference type="Google" id="ProtNLM"/>
    </source>
</evidence>
<dbReference type="InterPro" id="IPR011041">
    <property type="entry name" value="Quinoprot_gluc/sorb_DH_b-prop"/>
</dbReference>
<dbReference type="InterPro" id="IPR011042">
    <property type="entry name" value="6-blade_b-propeller_TolB-like"/>
</dbReference>
<name>A0A5C5XXB2_9BACT</name>
<evidence type="ECO:0000313" key="3">
    <source>
        <dbReference type="Proteomes" id="UP000318478"/>
    </source>
</evidence>
<keyword evidence="1" id="KW-1133">Transmembrane helix</keyword>
<evidence type="ECO:0000256" key="1">
    <source>
        <dbReference type="SAM" id="Phobius"/>
    </source>
</evidence>
<keyword evidence="3" id="KW-1185">Reference proteome</keyword>
<keyword evidence="1" id="KW-0472">Membrane</keyword>
<proteinExistence type="predicted"/>